<feature type="transmembrane region" description="Helical" evidence="7">
    <location>
        <begin position="97"/>
        <end position="117"/>
    </location>
</feature>
<dbReference type="HOGENOM" id="CLU_023982_0_1_9"/>
<dbReference type="STRING" id="537013.CLOSTMETH_03310"/>
<evidence type="ECO:0000256" key="1">
    <source>
        <dbReference type="ARBA" id="ARBA00004141"/>
    </source>
</evidence>
<evidence type="ECO:0000256" key="5">
    <source>
        <dbReference type="ARBA" id="ARBA00022989"/>
    </source>
</evidence>
<keyword evidence="7 9" id="KW-0460">Magnesium</keyword>
<keyword evidence="5 7" id="KW-1133">Transmembrane helix</keyword>
<evidence type="ECO:0000256" key="8">
    <source>
        <dbReference type="NCBIfam" id="TIGR00445"/>
    </source>
</evidence>
<organism evidence="10 11">
    <name type="scientific">[Clostridium] methylpentosum DSM 5476</name>
    <dbReference type="NCBI Taxonomy" id="537013"/>
    <lineage>
        <taxon>Bacteria</taxon>
        <taxon>Bacillati</taxon>
        <taxon>Bacillota</taxon>
        <taxon>Clostridia</taxon>
        <taxon>Eubacteriales</taxon>
        <taxon>Oscillospiraceae</taxon>
        <taxon>Oscillospiraceae incertae sedis</taxon>
    </lineage>
</organism>
<comment type="similarity">
    <text evidence="2 7">Belongs to the glycosyltransferase 4 family. MraY subfamily.</text>
</comment>
<protein>
    <recommendedName>
        <fullName evidence="7 8">Phospho-N-acetylmuramoyl-pentapeptide-transferase</fullName>
        <ecNumber evidence="7 8">2.7.8.13</ecNumber>
    </recommendedName>
    <alternativeName>
        <fullName evidence="7">UDP-MurNAc-pentapeptide phosphotransferase</fullName>
    </alternativeName>
</protein>
<dbReference type="EMBL" id="ACEC01000115">
    <property type="protein sequence ID" value="EEG29197.1"/>
    <property type="molecule type" value="Genomic_DNA"/>
</dbReference>
<keyword evidence="11" id="KW-1185">Reference proteome</keyword>
<keyword evidence="3 7" id="KW-0808">Transferase</keyword>
<comment type="cofactor">
    <cofactor evidence="7 9">
        <name>Mg(2+)</name>
        <dbReference type="ChEBI" id="CHEBI:18420"/>
    </cofactor>
</comment>
<dbReference type="GO" id="GO:0009252">
    <property type="term" value="P:peptidoglycan biosynthetic process"/>
    <property type="evidence" value="ECO:0007669"/>
    <property type="project" value="UniProtKB-UniRule"/>
</dbReference>
<accession>C0EHB0</accession>
<comment type="function">
    <text evidence="7">Catalyzes the initial step of the lipid cycle reactions in the biosynthesis of the cell wall peptidoglycan: transfers peptidoglycan precursor phospho-MurNAc-pentapeptide from UDP-MurNAc-pentapeptide onto the lipid carrier undecaprenyl phosphate, yielding undecaprenyl-pyrophosphoryl-MurNAc-pentapeptide, known as lipid I.</text>
</comment>
<dbReference type="GO" id="GO:0071555">
    <property type="term" value="P:cell wall organization"/>
    <property type="evidence" value="ECO:0007669"/>
    <property type="project" value="UniProtKB-KW"/>
</dbReference>
<keyword evidence="7" id="KW-1003">Cell membrane</keyword>
<dbReference type="UniPathway" id="UPA00219"/>
<comment type="pathway">
    <text evidence="7">Cell wall biogenesis; peptidoglycan biosynthesis.</text>
</comment>
<dbReference type="InterPro" id="IPR003524">
    <property type="entry name" value="PNAcMuramoyl-5peptid_Trfase"/>
</dbReference>
<dbReference type="GO" id="GO:0008963">
    <property type="term" value="F:phospho-N-acetylmuramoyl-pentapeptide-transferase activity"/>
    <property type="evidence" value="ECO:0007669"/>
    <property type="project" value="UniProtKB-UniRule"/>
</dbReference>
<dbReference type="NCBIfam" id="TIGR00445">
    <property type="entry name" value="mraY"/>
    <property type="match status" value="1"/>
</dbReference>
<reference evidence="10 11" key="2">
    <citation type="submission" date="2009-02" db="EMBL/GenBank/DDBJ databases">
        <title>Draft genome sequence of Clostridium methylpentosum (DSM 5476).</title>
        <authorList>
            <person name="Sudarsanam P."/>
            <person name="Ley R."/>
            <person name="Guruge J."/>
            <person name="Turnbaugh P.J."/>
            <person name="Mahowald M."/>
            <person name="Liep D."/>
            <person name="Gordon J."/>
        </authorList>
    </citation>
    <scope>NUCLEOTIDE SEQUENCE [LARGE SCALE GENOMIC DNA]</scope>
    <source>
        <strain evidence="10 11">DSM 5476</strain>
    </source>
</reference>
<dbReference type="PROSITE" id="PS01348">
    <property type="entry name" value="MRAY_2"/>
    <property type="match status" value="1"/>
</dbReference>
<dbReference type="CDD" id="cd06852">
    <property type="entry name" value="GT_MraY"/>
    <property type="match status" value="1"/>
</dbReference>
<keyword evidence="7" id="KW-0573">Peptidoglycan synthesis</keyword>
<dbReference type="PANTHER" id="PTHR22926:SF5">
    <property type="entry name" value="PHOSPHO-N-ACETYLMURAMOYL-PENTAPEPTIDE-TRANSFERASE HOMOLOG"/>
    <property type="match status" value="1"/>
</dbReference>
<dbReference type="Pfam" id="PF00953">
    <property type="entry name" value="Glycos_transf_4"/>
    <property type="match status" value="1"/>
</dbReference>
<feature type="binding site" evidence="9">
    <location>
        <position position="247"/>
    </location>
    <ligand>
        <name>Mg(2+)</name>
        <dbReference type="ChEBI" id="CHEBI:18420"/>
    </ligand>
</feature>
<gene>
    <name evidence="7 10" type="primary">mraY</name>
    <name evidence="10" type="ORF">CLOSTMETH_03310</name>
</gene>
<name>C0EHB0_9FIRM</name>
<reference evidence="10 11" key="1">
    <citation type="submission" date="2009-01" db="EMBL/GenBank/DDBJ databases">
        <authorList>
            <person name="Fulton L."/>
            <person name="Clifton S."/>
            <person name="Fulton B."/>
            <person name="Xu J."/>
            <person name="Minx P."/>
            <person name="Pepin K.H."/>
            <person name="Johnson M."/>
            <person name="Bhonagiri V."/>
            <person name="Nash W.E."/>
            <person name="Mardis E.R."/>
            <person name="Wilson R.K."/>
        </authorList>
    </citation>
    <scope>NUCLEOTIDE SEQUENCE [LARGE SCALE GENOMIC DNA]</scope>
    <source>
        <strain evidence="10 11">DSM 5476</strain>
    </source>
</reference>
<keyword evidence="7" id="KW-0131">Cell cycle</keyword>
<dbReference type="GO" id="GO:0051992">
    <property type="term" value="F:UDP-N-acetylmuramoyl-L-alanyl-D-glutamyl-meso-2,6-diaminopimelyl-D-alanyl-D-alanine:undecaprenyl-phosphate transferase activity"/>
    <property type="evidence" value="ECO:0007669"/>
    <property type="project" value="RHEA"/>
</dbReference>
<keyword evidence="4 7" id="KW-0812">Transmembrane</keyword>
<keyword evidence="7 9" id="KW-0479">Metal-binding</keyword>
<dbReference type="InterPro" id="IPR018480">
    <property type="entry name" value="PNAcMuramoyl-5peptid_Trfase_CS"/>
</dbReference>
<evidence type="ECO:0000256" key="7">
    <source>
        <dbReference type="HAMAP-Rule" id="MF_00038"/>
    </source>
</evidence>
<evidence type="ECO:0000313" key="11">
    <source>
        <dbReference type="Proteomes" id="UP000003340"/>
    </source>
</evidence>
<feature type="transmembrane region" description="Helical" evidence="7">
    <location>
        <begin position="58"/>
        <end position="77"/>
    </location>
</feature>
<keyword evidence="6 7" id="KW-0472">Membrane</keyword>
<dbReference type="GO" id="GO:0005886">
    <property type="term" value="C:plasma membrane"/>
    <property type="evidence" value="ECO:0007669"/>
    <property type="project" value="UniProtKB-SubCell"/>
</dbReference>
<feature type="binding site" evidence="9">
    <location>
        <position position="187"/>
    </location>
    <ligand>
        <name>Mg(2+)</name>
        <dbReference type="ChEBI" id="CHEBI:18420"/>
    </ligand>
</feature>
<keyword evidence="7" id="KW-0132">Cell division</keyword>
<feature type="transmembrane region" description="Helical" evidence="7">
    <location>
        <begin position="6"/>
        <end position="29"/>
    </location>
</feature>
<evidence type="ECO:0000313" key="10">
    <source>
        <dbReference type="EMBL" id="EEG29197.1"/>
    </source>
</evidence>
<evidence type="ECO:0000256" key="9">
    <source>
        <dbReference type="PIRSR" id="PIRSR600715-1"/>
    </source>
</evidence>
<dbReference type="Pfam" id="PF10555">
    <property type="entry name" value="MraY_sig1"/>
    <property type="match status" value="1"/>
</dbReference>
<keyword evidence="7" id="KW-0961">Cell wall biogenesis/degradation</keyword>
<sequence>MYEIMTWTAGVVTLVVAFVLTAALGKVMIPFLKRLKFGQTIKEIGPTWHQKKQGTPTMGGIMFAIGAAVAVLVGYVMLSVNSDSQYSQVSVVNNVRLWAGLALAFEFGLVGFIDDYIKVVKKRNLGLTAMQKTVLQLVICIGYVATLYLSGASSTIIIFPFLGQLDFGLLYYPLVVLGIYFIVNAVNLTDGIDGLASSVTTVYGIIFMVITTILGAGHMHILAAALTGGCLGFLVWNFYPAKVFMGDTGSMFLGGAVVALAFGIDMPMLILLAGIIYIVEALSVVLQVISFKTTGKRIFKMSPIHHHFEMSGWSEIKIVTVFSLVTALFGVLAVFSVLRM</sequence>
<dbReference type="eggNOG" id="COG0472">
    <property type="taxonomic scope" value="Bacteria"/>
</dbReference>
<feature type="transmembrane region" description="Helical" evidence="7">
    <location>
        <begin position="318"/>
        <end position="338"/>
    </location>
</feature>
<dbReference type="AlphaFoldDB" id="C0EHB0"/>
<feature type="transmembrane region" description="Helical" evidence="7">
    <location>
        <begin position="251"/>
        <end position="279"/>
    </location>
</feature>
<dbReference type="EC" id="2.7.8.13" evidence="7 8"/>
<dbReference type="GO" id="GO:0008360">
    <property type="term" value="P:regulation of cell shape"/>
    <property type="evidence" value="ECO:0007669"/>
    <property type="project" value="UniProtKB-KW"/>
</dbReference>
<evidence type="ECO:0000256" key="2">
    <source>
        <dbReference type="ARBA" id="ARBA00005583"/>
    </source>
</evidence>
<feature type="transmembrane region" description="Helical" evidence="7">
    <location>
        <begin position="137"/>
        <end position="163"/>
    </location>
</feature>
<dbReference type="Proteomes" id="UP000003340">
    <property type="component" value="Unassembled WGS sequence"/>
</dbReference>
<dbReference type="InterPro" id="IPR000715">
    <property type="entry name" value="Glycosyl_transferase_4"/>
</dbReference>
<keyword evidence="7" id="KW-0133">Cell shape</keyword>
<evidence type="ECO:0000256" key="6">
    <source>
        <dbReference type="ARBA" id="ARBA00023136"/>
    </source>
</evidence>
<feature type="transmembrane region" description="Helical" evidence="7">
    <location>
        <begin position="169"/>
        <end position="188"/>
    </location>
</feature>
<evidence type="ECO:0000256" key="4">
    <source>
        <dbReference type="ARBA" id="ARBA00022692"/>
    </source>
</evidence>
<dbReference type="GO" id="GO:0051301">
    <property type="term" value="P:cell division"/>
    <property type="evidence" value="ECO:0007669"/>
    <property type="project" value="UniProtKB-KW"/>
</dbReference>
<dbReference type="PANTHER" id="PTHR22926">
    <property type="entry name" value="PHOSPHO-N-ACETYLMURAMOYL-PENTAPEPTIDE-TRANSFERASE"/>
    <property type="match status" value="1"/>
</dbReference>
<feature type="transmembrane region" description="Helical" evidence="7">
    <location>
        <begin position="195"/>
        <end position="215"/>
    </location>
</feature>
<comment type="subcellular location">
    <subcellularLocation>
        <location evidence="7">Cell membrane</location>
        <topology evidence="7">Multi-pass membrane protein</topology>
    </subcellularLocation>
    <subcellularLocation>
        <location evidence="1">Membrane</location>
        <topology evidence="1">Multi-pass membrane protein</topology>
    </subcellularLocation>
</comment>
<comment type="caution">
    <text evidence="10">The sequence shown here is derived from an EMBL/GenBank/DDBJ whole genome shotgun (WGS) entry which is preliminary data.</text>
</comment>
<proteinExistence type="inferred from homology"/>
<comment type="catalytic activity">
    <reaction evidence="7">
        <text>UDP-N-acetyl-alpha-D-muramoyl-L-alanyl-gamma-D-glutamyl-meso-2,6-diaminopimeloyl-D-alanyl-D-alanine + di-trans,octa-cis-undecaprenyl phosphate = di-trans,octa-cis-undecaprenyl diphospho-N-acetyl-alpha-D-muramoyl-L-alanyl-D-glutamyl-meso-2,6-diaminopimeloyl-D-alanyl-D-alanine + UMP</text>
        <dbReference type="Rhea" id="RHEA:28386"/>
        <dbReference type="ChEBI" id="CHEBI:57865"/>
        <dbReference type="ChEBI" id="CHEBI:60392"/>
        <dbReference type="ChEBI" id="CHEBI:61386"/>
        <dbReference type="ChEBI" id="CHEBI:61387"/>
        <dbReference type="EC" id="2.7.8.13"/>
    </reaction>
</comment>
<dbReference type="HAMAP" id="MF_00038">
    <property type="entry name" value="MraY"/>
    <property type="match status" value="1"/>
</dbReference>
<dbReference type="GO" id="GO:0046872">
    <property type="term" value="F:metal ion binding"/>
    <property type="evidence" value="ECO:0007669"/>
    <property type="project" value="UniProtKB-KW"/>
</dbReference>
<evidence type="ECO:0000256" key="3">
    <source>
        <dbReference type="ARBA" id="ARBA00022679"/>
    </source>
</evidence>